<feature type="region of interest" description="Disordered" evidence="1">
    <location>
        <begin position="186"/>
        <end position="222"/>
    </location>
</feature>
<evidence type="ECO:0000256" key="1">
    <source>
        <dbReference type="SAM" id="MobiDB-lite"/>
    </source>
</evidence>
<dbReference type="Proteomes" id="UP000295781">
    <property type="component" value="Chromosome"/>
</dbReference>
<accession>A0A4V0NEG2</accession>
<feature type="region of interest" description="Disordered" evidence="1">
    <location>
        <begin position="1"/>
        <end position="142"/>
    </location>
</feature>
<dbReference type="EMBL" id="CP012670">
    <property type="protein sequence ID" value="AUX26062.1"/>
    <property type="molecule type" value="Genomic_DNA"/>
</dbReference>
<evidence type="ECO:0000313" key="2">
    <source>
        <dbReference type="EMBL" id="AUX26062.1"/>
    </source>
</evidence>
<evidence type="ECO:0000313" key="3">
    <source>
        <dbReference type="Proteomes" id="UP000295781"/>
    </source>
</evidence>
<proteinExistence type="predicted"/>
<feature type="compositionally biased region" description="Basic and acidic residues" evidence="1">
    <location>
        <begin position="277"/>
        <end position="286"/>
    </location>
</feature>
<reference evidence="2 3" key="1">
    <citation type="submission" date="2015-09" db="EMBL/GenBank/DDBJ databases">
        <title>Sorangium comparison.</title>
        <authorList>
            <person name="Zaburannyi N."/>
            <person name="Bunk B."/>
            <person name="Overmann J."/>
            <person name="Mueller R."/>
        </authorList>
    </citation>
    <scope>NUCLEOTIDE SEQUENCE [LARGE SCALE GENOMIC DNA]</scope>
    <source>
        <strain evidence="2 3">So ceGT47</strain>
    </source>
</reference>
<dbReference type="AlphaFoldDB" id="A0A4V0NEG2"/>
<organism evidence="2 3">
    <name type="scientific">Sorangium cellulosum</name>
    <name type="common">Polyangium cellulosum</name>
    <dbReference type="NCBI Taxonomy" id="56"/>
    <lineage>
        <taxon>Bacteria</taxon>
        <taxon>Pseudomonadati</taxon>
        <taxon>Myxococcota</taxon>
        <taxon>Polyangia</taxon>
        <taxon>Polyangiales</taxon>
        <taxon>Polyangiaceae</taxon>
        <taxon>Sorangium</taxon>
    </lineage>
</organism>
<protein>
    <submittedName>
        <fullName evidence="2">Uncharacterized protein</fullName>
    </submittedName>
</protein>
<name>A0A4V0NEG2_SORCE</name>
<sequence length="296" mass="31525">MPREAPFALPVGSWGAGATGRAGLQPPSLPGGIAPRSQAQAASLREARPRWLRSAKPGSAPAQKGVRWTAPCSALRRSERLPRRRAPRAIARPPTEGSQRHSHDECLSCAPDTSAAPRRAARSARGRLEERGPPGPQSSTRDGVMAEVAVPAHHPRAAQGHMPFISAFRPAPVLYLHARCFVPGPSGSPGSPATCRPSPCPPALSKSRALPRTPASTSLRRLGAAAPAASAHPCCRPEATSPLVWVHLFAAVLKLPRLRPCLPNPSSDPRRRRRPRKPEVPSRDVARPALLLCRPS</sequence>
<feature type="region of interest" description="Disordered" evidence="1">
    <location>
        <begin position="261"/>
        <end position="287"/>
    </location>
</feature>
<gene>
    <name evidence="2" type="ORF">SOCEGT47_066150</name>
</gene>